<dbReference type="GO" id="GO:0000022">
    <property type="term" value="P:mitotic spindle elongation"/>
    <property type="evidence" value="ECO:0007669"/>
    <property type="project" value="UniProtKB-ARBA"/>
</dbReference>
<reference evidence="7" key="1">
    <citation type="journal article" date="2021" name="Open Biol.">
        <title>Shared evolutionary footprints suggest mitochondrial oxidative damage underlies multiple complex I losses in fungi.</title>
        <authorList>
            <person name="Schikora-Tamarit M.A."/>
            <person name="Marcet-Houben M."/>
            <person name="Nosek J."/>
            <person name="Gabaldon T."/>
        </authorList>
    </citation>
    <scope>NUCLEOTIDE SEQUENCE</scope>
    <source>
        <strain evidence="7">CBS6341</strain>
    </source>
</reference>
<dbReference type="OrthoDB" id="205662at2759"/>
<dbReference type="GO" id="GO:0005881">
    <property type="term" value="C:cytoplasmic microtubule"/>
    <property type="evidence" value="ECO:0007669"/>
    <property type="project" value="UniProtKB-ARBA"/>
</dbReference>
<dbReference type="GO" id="GO:0099070">
    <property type="term" value="C:static microtubule bundle"/>
    <property type="evidence" value="ECO:0007669"/>
    <property type="project" value="UniProtKB-ARBA"/>
</dbReference>
<dbReference type="GO" id="GO:1990571">
    <property type="term" value="P:meiotic centromere clustering"/>
    <property type="evidence" value="ECO:0007669"/>
    <property type="project" value="UniProtKB-ARBA"/>
</dbReference>
<dbReference type="SUPFAM" id="SSF48371">
    <property type="entry name" value="ARM repeat"/>
    <property type="match status" value="1"/>
</dbReference>
<keyword evidence="8" id="KW-1185">Reference proteome</keyword>
<feature type="compositionally biased region" description="Low complexity" evidence="5">
    <location>
        <begin position="536"/>
        <end position="573"/>
    </location>
</feature>
<evidence type="ECO:0000256" key="4">
    <source>
        <dbReference type="SAM" id="Coils"/>
    </source>
</evidence>
<feature type="domain" description="TOG" evidence="6">
    <location>
        <begin position="281"/>
        <end position="514"/>
    </location>
</feature>
<dbReference type="AlphaFoldDB" id="A0A9P8PXL5"/>
<dbReference type="GO" id="GO:0061863">
    <property type="term" value="F:microtubule plus end polymerase"/>
    <property type="evidence" value="ECO:0007669"/>
    <property type="project" value="InterPro"/>
</dbReference>
<dbReference type="InterPro" id="IPR045110">
    <property type="entry name" value="XMAP215"/>
</dbReference>
<accession>A0A9P8PXL5</accession>
<evidence type="ECO:0000256" key="1">
    <source>
        <dbReference type="ARBA" id="ARBA00004317"/>
    </source>
</evidence>
<proteinExistence type="predicted"/>
<feature type="domain" description="TOG" evidence="6">
    <location>
        <begin position="1"/>
        <end position="233"/>
    </location>
</feature>
<dbReference type="Proteomes" id="UP000769528">
    <property type="component" value="Unassembled WGS sequence"/>
</dbReference>
<organism evidence="7 8">
    <name type="scientific">Wickerhamomyces mucosus</name>
    <dbReference type="NCBI Taxonomy" id="1378264"/>
    <lineage>
        <taxon>Eukaryota</taxon>
        <taxon>Fungi</taxon>
        <taxon>Dikarya</taxon>
        <taxon>Ascomycota</taxon>
        <taxon>Saccharomycotina</taxon>
        <taxon>Saccharomycetes</taxon>
        <taxon>Phaffomycetales</taxon>
        <taxon>Wickerhamomycetaceae</taxon>
        <taxon>Wickerhamomyces</taxon>
    </lineage>
</organism>
<dbReference type="FunFam" id="1.25.10.10:FF:000019">
    <property type="entry name" value="Cytoskeleton-associated protein 5"/>
    <property type="match status" value="1"/>
</dbReference>
<dbReference type="GO" id="GO:0051315">
    <property type="term" value="P:attachment of mitotic spindle microtubules to kinetochore"/>
    <property type="evidence" value="ECO:0007669"/>
    <property type="project" value="UniProtKB-ARBA"/>
</dbReference>
<gene>
    <name evidence="7" type="ORF">WICMUC_000463</name>
</gene>
<dbReference type="PANTHER" id="PTHR12609">
    <property type="entry name" value="MICROTUBULE ASSOCIATED PROTEIN XMAP215"/>
    <property type="match status" value="1"/>
</dbReference>
<dbReference type="SMART" id="SM01349">
    <property type="entry name" value="TOG"/>
    <property type="match status" value="2"/>
</dbReference>
<dbReference type="Pfam" id="PF21041">
    <property type="entry name" value="XMAP215_CLASP_TOG"/>
    <property type="match status" value="2"/>
</dbReference>
<dbReference type="GO" id="GO:0030951">
    <property type="term" value="P:establishment or maintenance of microtubule cytoskeleton polarity"/>
    <property type="evidence" value="ECO:0007669"/>
    <property type="project" value="InterPro"/>
</dbReference>
<dbReference type="InterPro" id="IPR048492">
    <property type="entry name" value="Stu2_CTS"/>
</dbReference>
<dbReference type="GO" id="GO:0044732">
    <property type="term" value="C:mitotic spindle pole body"/>
    <property type="evidence" value="ECO:0007669"/>
    <property type="project" value="UniProtKB-ARBA"/>
</dbReference>
<dbReference type="GO" id="GO:0000776">
    <property type="term" value="C:kinetochore"/>
    <property type="evidence" value="ECO:0007669"/>
    <property type="project" value="UniProtKB-ARBA"/>
</dbReference>
<protein>
    <recommendedName>
        <fullName evidence="6">TOG domain-containing protein</fullName>
    </recommendedName>
</protein>
<dbReference type="InterPro" id="IPR016024">
    <property type="entry name" value="ARM-type_fold"/>
</dbReference>
<sequence length="846" mass="93921">MSEEPDYSKLPLDERLVHKVWKVRLEAYQEITNNFQKSPNEESEVFKPYLQTPDLFKKIVTDSNVVAQESGIVALNAFLEFGGTKGAVKLRSHVVPGLCEKGLSSSRAGTKQKTIESLLWIIELDTPDPVIELMIPSLSARLPKLVSGTVKALGDIYTIFGAKTVSPKLVLPSLSKLFSHADKNVRAETSNLTVILYKWMGPALEQILFPELKPVQQKDLTAAFEKVKDEKPSQARYLKSQQELMKQVNEAAGAGGAGGDENGDVVMGNAEEASNNLDPYDLIDPIEVLSKISPNLSVKVSVPKWKERVEALTEVEEILKPVIKLTDSDYTDLVRVLAKCLKDVNIQVVSLASNCIEYIAKGLRARFHRYYNIVLNPLLERTKEKKQSVLDALNGALDSVFQNTSLSDILDETLVALKHKTPQVRLATSQFLARCLKETTVAPNKSELESIMTAALKLVSDTLSDIRNSAFQIVGILMKIRGERELNSYLESIDDIKKNKIKEAFESAEVKAKVSNARPKPAVSSSAKTQLITRASSSISSNTSLKGKSATSKSNGLTSSSSSTNSSSSSSTTLPIKKKQGLLSSNSTIPSKRGPTSPLKTDTSSRIGTLGNRGGLTGRTLQSNSLQPPSLALKDNGLNEAEKTELEDLRREKLEWLKEKEKINWQLQESMTESSRLMKEVQVISAKLEKLNDQHTENIMNIKSRDTQLQRAQSDLEISKLKISQLESEIELIQKQKSTSLFSSSLSHHHSDYNTKFTPLQESNILRKERFVSPNASSHLDQLDQRVSTLTIDNEQKENTTRPVLDTNDESWRRAAEVTSQLKARIEKMKARTRNSSFRNDSTTNV</sequence>
<keyword evidence="3" id="KW-0206">Cytoskeleton</keyword>
<dbReference type="Gene3D" id="1.25.10.10">
    <property type="entry name" value="Leucine-rich Repeat Variant"/>
    <property type="match status" value="2"/>
</dbReference>
<comment type="caution">
    <text evidence="7">The sequence shown here is derived from an EMBL/GenBank/DDBJ whole genome shotgun (WGS) entry which is preliminary data.</text>
</comment>
<dbReference type="EMBL" id="JAEUBF010000152">
    <property type="protein sequence ID" value="KAH3680198.1"/>
    <property type="molecule type" value="Genomic_DNA"/>
</dbReference>
<dbReference type="InterPro" id="IPR011989">
    <property type="entry name" value="ARM-like"/>
</dbReference>
<keyword evidence="2" id="KW-0963">Cytoplasm</keyword>
<dbReference type="GO" id="GO:0051010">
    <property type="term" value="F:microtubule plus-end binding"/>
    <property type="evidence" value="ECO:0007669"/>
    <property type="project" value="InterPro"/>
</dbReference>
<feature type="coiled-coil region" evidence="4">
    <location>
        <begin position="639"/>
        <end position="736"/>
    </location>
</feature>
<feature type="region of interest" description="Disordered" evidence="5">
    <location>
        <begin position="510"/>
        <end position="634"/>
    </location>
</feature>
<dbReference type="InterPro" id="IPR034085">
    <property type="entry name" value="TOG"/>
</dbReference>
<comment type="subcellular location">
    <subcellularLocation>
        <location evidence="1">Cytoplasm</location>
        <location evidence="1">Cytoskeleton</location>
        <location evidence="1">Microtubule organizing center</location>
        <location evidence="1">Spindle pole body</location>
    </subcellularLocation>
</comment>
<dbReference type="GO" id="GO:0046785">
    <property type="term" value="P:microtubule polymerization"/>
    <property type="evidence" value="ECO:0007669"/>
    <property type="project" value="InterPro"/>
</dbReference>
<name>A0A9P8PXL5_9ASCO</name>
<evidence type="ECO:0000313" key="7">
    <source>
        <dbReference type="EMBL" id="KAH3680198.1"/>
    </source>
</evidence>
<feature type="compositionally biased region" description="Polar residues" evidence="5">
    <location>
        <begin position="523"/>
        <end position="535"/>
    </location>
</feature>
<evidence type="ECO:0000256" key="5">
    <source>
        <dbReference type="SAM" id="MobiDB-lite"/>
    </source>
</evidence>
<dbReference type="Pfam" id="PF21042">
    <property type="entry name" value="Stu2_CTS"/>
    <property type="match status" value="1"/>
</dbReference>
<reference evidence="7" key="2">
    <citation type="submission" date="2021-01" db="EMBL/GenBank/DDBJ databases">
        <authorList>
            <person name="Schikora-Tamarit M.A."/>
        </authorList>
    </citation>
    <scope>NUCLEOTIDE SEQUENCE</scope>
    <source>
        <strain evidence="7">CBS6341</strain>
    </source>
</reference>
<evidence type="ECO:0000313" key="8">
    <source>
        <dbReference type="Proteomes" id="UP000769528"/>
    </source>
</evidence>
<dbReference type="InterPro" id="IPR048491">
    <property type="entry name" value="XMAP215_CLASP_TOG"/>
</dbReference>
<dbReference type="GO" id="GO:1990498">
    <property type="term" value="C:mitotic spindle microtubule"/>
    <property type="evidence" value="ECO:0007669"/>
    <property type="project" value="UniProtKB-ARBA"/>
</dbReference>
<evidence type="ECO:0000256" key="3">
    <source>
        <dbReference type="ARBA" id="ARBA00023212"/>
    </source>
</evidence>
<evidence type="ECO:0000259" key="6">
    <source>
        <dbReference type="SMART" id="SM01349"/>
    </source>
</evidence>
<evidence type="ECO:0000256" key="2">
    <source>
        <dbReference type="ARBA" id="ARBA00022490"/>
    </source>
</evidence>
<keyword evidence="4" id="KW-0175">Coiled coil</keyword>